<evidence type="ECO:0000313" key="3">
    <source>
        <dbReference type="Proteomes" id="UP001480595"/>
    </source>
</evidence>
<dbReference type="EMBL" id="JAQQWL010000012">
    <property type="protein sequence ID" value="KAK8043917.1"/>
    <property type="molecule type" value="Genomic_DNA"/>
</dbReference>
<dbReference type="Proteomes" id="UP001480595">
    <property type="component" value="Unassembled WGS sequence"/>
</dbReference>
<keyword evidence="3" id="KW-1185">Reference proteome</keyword>
<evidence type="ECO:0000256" key="1">
    <source>
        <dbReference type="SAM" id="MobiDB-lite"/>
    </source>
</evidence>
<gene>
    <name evidence="2" type="ORF">PG994_012755</name>
</gene>
<name>A0ABR1TBD3_9PEZI</name>
<evidence type="ECO:0000313" key="2">
    <source>
        <dbReference type="EMBL" id="KAK8043917.1"/>
    </source>
</evidence>
<organism evidence="2 3">
    <name type="scientific">Apiospora phragmitis</name>
    <dbReference type="NCBI Taxonomy" id="2905665"/>
    <lineage>
        <taxon>Eukaryota</taxon>
        <taxon>Fungi</taxon>
        <taxon>Dikarya</taxon>
        <taxon>Ascomycota</taxon>
        <taxon>Pezizomycotina</taxon>
        <taxon>Sordariomycetes</taxon>
        <taxon>Xylariomycetidae</taxon>
        <taxon>Amphisphaeriales</taxon>
        <taxon>Apiosporaceae</taxon>
        <taxon>Apiospora</taxon>
    </lineage>
</organism>
<dbReference type="RefSeq" id="XP_066710312.1">
    <property type="nucleotide sequence ID" value="XM_066864164.1"/>
</dbReference>
<dbReference type="GeneID" id="92097227"/>
<proteinExistence type="predicted"/>
<protein>
    <submittedName>
        <fullName evidence="2">Uncharacterized protein</fullName>
    </submittedName>
</protein>
<sequence length="269" mass="30246">MDPNIMDIDDTSSSSPQPVADNPVSRQPHPQMGLESSIPATEAPPTCEQSDQEPCGVVNLDVTYSMLRYISICWRRHLWLSLGERLRMKASDPNAVSEHAGYSFHDPVSEESSDVRVPPWVPYLSRFLLSRPNVTNWVFSSYRYNLEPVIPDLVKAIALMSHNYGQATPAGRELHWVVQGLNQLSNTLGQVKDDYGLIMRQNPDAIWQRAIMEATDPDSWPVWSEKEGARVATIDYSLGTQEPFRLGQLRSGREPGEVHSSFHEPSLGF</sequence>
<feature type="region of interest" description="Disordered" evidence="1">
    <location>
        <begin position="1"/>
        <end position="52"/>
    </location>
</feature>
<feature type="compositionally biased region" description="Basic and acidic residues" evidence="1">
    <location>
        <begin position="251"/>
        <end position="262"/>
    </location>
</feature>
<reference evidence="2 3" key="1">
    <citation type="submission" date="2023-01" db="EMBL/GenBank/DDBJ databases">
        <title>Analysis of 21 Apiospora genomes using comparative genomics revels a genus with tremendous synthesis potential of carbohydrate active enzymes and secondary metabolites.</title>
        <authorList>
            <person name="Sorensen T."/>
        </authorList>
    </citation>
    <scope>NUCLEOTIDE SEQUENCE [LARGE SCALE GENOMIC DNA]</scope>
    <source>
        <strain evidence="2 3">CBS 135458</strain>
    </source>
</reference>
<comment type="caution">
    <text evidence="2">The sequence shown here is derived from an EMBL/GenBank/DDBJ whole genome shotgun (WGS) entry which is preliminary data.</text>
</comment>
<feature type="region of interest" description="Disordered" evidence="1">
    <location>
        <begin position="250"/>
        <end position="269"/>
    </location>
</feature>
<accession>A0ABR1TBD3</accession>